<evidence type="ECO:0000313" key="1">
    <source>
        <dbReference type="EMBL" id="PDH40000.1"/>
    </source>
</evidence>
<name>A0A2A5WTX3_9GAMM</name>
<dbReference type="Gene3D" id="3.40.50.1820">
    <property type="entry name" value="alpha/beta hydrolase"/>
    <property type="match status" value="1"/>
</dbReference>
<gene>
    <name evidence="1" type="ORF">CNE99_04340</name>
</gene>
<dbReference type="InterPro" id="IPR029058">
    <property type="entry name" value="AB_hydrolase_fold"/>
</dbReference>
<evidence type="ECO:0008006" key="3">
    <source>
        <dbReference type="Google" id="ProtNLM"/>
    </source>
</evidence>
<accession>A0A2A5WTX3</accession>
<dbReference type="SUPFAM" id="SSF53474">
    <property type="entry name" value="alpha/beta-Hydrolases"/>
    <property type="match status" value="1"/>
</dbReference>
<dbReference type="AlphaFoldDB" id="A0A2A5WTX3"/>
<proteinExistence type="predicted"/>
<sequence>MDSHDGSEQWETLLMTSLRADISRQTGAHLDRLLVSGISMGGVGSLRLAFRNPFVGVASLDPGVEPFLRLGDMPTWYATTVDGRIGAKFGDPLEEDFWTANNPSNIAANDPDRLIASGLKIMLEVGTDDGLFDHHNAEFLHRVLFDHGVKYEYRTVLGANHIGESMPGRLPGALAFLNTALNPPSPDTAANAFTTQVAAGMRAAGVEPPPL</sequence>
<evidence type="ECO:0000313" key="2">
    <source>
        <dbReference type="Proteomes" id="UP000219327"/>
    </source>
</evidence>
<protein>
    <recommendedName>
        <fullName evidence="3">Peptidase S9 prolyl oligopeptidase catalytic domain-containing protein</fullName>
    </recommendedName>
</protein>
<dbReference type="Pfam" id="PF00756">
    <property type="entry name" value="Esterase"/>
    <property type="match status" value="1"/>
</dbReference>
<dbReference type="EMBL" id="NTKD01000016">
    <property type="protein sequence ID" value="PDH40000.1"/>
    <property type="molecule type" value="Genomic_DNA"/>
</dbReference>
<organism evidence="1 2">
    <name type="scientific">OM182 bacterium MED-G24</name>
    <dbReference type="NCBI Taxonomy" id="1986255"/>
    <lineage>
        <taxon>Bacteria</taxon>
        <taxon>Pseudomonadati</taxon>
        <taxon>Pseudomonadota</taxon>
        <taxon>Gammaproteobacteria</taxon>
        <taxon>OMG group</taxon>
        <taxon>OM182 clade</taxon>
    </lineage>
</organism>
<comment type="caution">
    <text evidence="1">The sequence shown here is derived from an EMBL/GenBank/DDBJ whole genome shotgun (WGS) entry which is preliminary data.</text>
</comment>
<reference evidence="1 2" key="1">
    <citation type="submission" date="2017-08" db="EMBL/GenBank/DDBJ databases">
        <title>Fine stratification of microbial communities through a metagenomic profile of the photic zone.</title>
        <authorList>
            <person name="Haro-Moreno J.M."/>
            <person name="Lopez-Perez M."/>
            <person name="De La Torre J."/>
            <person name="Picazo A."/>
            <person name="Camacho A."/>
            <person name="Rodriguez-Valera F."/>
        </authorList>
    </citation>
    <scope>NUCLEOTIDE SEQUENCE [LARGE SCALE GENOMIC DNA]</scope>
    <source>
        <strain evidence="1">MED-G24</strain>
    </source>
</reference>
<dbReference type="Proteomes" id="UP000219327">
    <property type="component" value="Unassembled WGS sequence"/>
</dbReference>
<dbReference type="InterPro" id="IPR000801">
    <property type="entry name" value="Esterase-like"/>
</dbReference>